<feature type="region of interest" description="Disordered" evidence="1">
    <location>
        <begin position="1"/>
        <end position="20"/>
    </location>
</feature>
<reference evidence="2 3" key="1">
    <citation type="journal article" date="2005" name="Nucleic Acids Res.">
        <title>The genome sequence of Xanthomonas oryzae pathovar oryzae KACC10331, the bacterial blight pathogen of rice.</title>
        <authorList>
            <person name="Lee B.M."/>
            <person name="Park Y.J."/>
            <person name="Park D.S."/>
            <person name="Kang H.W."/>
            <person name="Kim J.G."/>
            <person name="Song E.S."/>
            <person name="Park I.C."/>
            <person name="Yoon U.H."/>
            <person name="Hahn J.H."/>
            <person name="Koo B.S."/>
            <person name="Lee G.B."/>
            <person name="Kim H."/>
            <person name="Park H.S."/>
            <person name="Yoon K.O."/>
            <person name="Kim J.H."/>
            <person name="Jung C.H."/>
            <person name="Koh N.H."/>
            <person name="Seo J.S."/>
            <person name="Go S.J."/>
        </authorList>
    </citation>
    <scope>NUCLEOTIDE SEQUENCE [LARGE SCALE GENOMIC DNA]</scope>
    <source>
        <strain evidence="3">KACC10331 / KXO85</strain>
    </source>
</reference>
<gene>
    <name evidence="2" type="primary">pilL</name>
    <name evidence="2" type="ordered locus">XOO4485</name>
</gene>
<proteinExistence type="predicted"/>
<evidence type="ECO:0000313" key="3">
    <source>
        <dbReference type="Proteomes" id="UP000006735"/>
    </source>
</evidence>
<feature type="compositionally biased region" description="Low complexity" evidence="1">
    <location>
        <begin position="535"/>
        <end position="544"/>
    </location>
</feature>
<keyword evidence="3" id="KW-1185">Reference proteome</keyword>
<dbReference type="EMBL" id="AE013598">
    <property type="protein sequence ID" value="AAW77739.1"/>
    <property type="molecule type" value="Genomic_DNA"/>
</dbReference>
<sequence>MFRAQRGKGENGTRLGIPGRVVAPPAAQQHGRGCACSGLVRGFAVRGDVQALALGFFAHAQAEYQLGDHKPHHRHHADPADRDSDAQRLDADLMNDVVIAALLAAQRGSREHAGQDRADDAAQAMHAEHVQAVVGTEQALQTGDAPHAEHAGSQANDDRAERAHRTAGRGDADQAGHHARGHTQGGRLALDDLLGQRPAQDGGSGRQQGVEEGQRRTGIGFQIGTGVETEPAHPQQRGTDEGQGHVVRLDRLTSQPGTLADEVGANQTGDTGVDMHHGTACEIQRAQPEQIPTGGPDHVRQRQVAEGEPDRREQQHRAELGAFGKGADDQRAGNAGEGRLEHHKHVFRQAHALGEGGRQGFDGDALEQRLVQIADPRTSTGERQAVAVQHPQDDQQREHHSDLDQHRQHVLGAHHAAVEQRQARHHHEQHQQGGSQHPGDVALLHHRCGLDGSGRRGGRLRRRQRFGGDRRGRQWGDLGSGLRLRAAHATDDQRAEQHQHARAVEPGFPPGKKSCLHTNSKAGGVRAHRRRSRRCGCAPPARSR</sequence>
<accession>Q5GU84</accession>
<dbReference type="STRING" id="291331.XOO4485"/>
<feature type="compositionally biased region" description="Basic and acidic residues" evidence="1">
    <location>
        <begin position="391"/>
        <end position="407"/>
    </location>
</feature>
<protein>
    <submittedName>
        <fullName evidence="2">PilL protein</fullName>
    </submittedName>
</protein>
<feature type="compositionally biased region" description="Basic and acidic residues" evidence="1">
    <location>
        <begin position="146"/>
        <end position="176"/>
    </location>
</feature>
<dbReference type="KEGG" id="xoo:XOO4485"/>
<feature type="compositionally biased region" description="Basic and acidic residues" evidence="1">
    <location>
        <begin position="297"/>
        <end position="319"/>
    </location>
</feature>
<feature type="region of interest" description="Disordered" evidence="1">
    <location>
        <begin position="289"/>
        <end position="335"/>
    </location>
</feature>
<feature type="region of interest" description="Disordered" evidence="1">
    <location>
        <begin position="225"/>
        <end position="244"/>
    </location>
</feature>
<feature type="compositionally biased region" description="Basic and acidic residues" evidence="1">
    <location>
        <begin position="488"/>
        <end position="503"/>
    </location>
</feature>
<dbReference type="AlphaFoldDB" id="Q5GU84"/>
<evidence type="ECO:0000256" key="1">
    <source>
        <dbReference type="SAM" id="MobiDB-lite"/>
    </source>
</evidence>
<name>Q5GU84_XANOR</name>
<feature type="region of interest" description="Disordered" evidence="1">
    <location>
        <begin position="378"/>
        <end position="544"/>
    </location>
</feature>
<feature type="region of interest" description="Disordered" evidence="1">
    <location>
        <begin position="140"/>
        <end position="215"/>
    </location>
</feature>
<organism evidence="2 3">
    <name type="scientific">Xanthomonas oryzae pv. oryzae (strain KACC10331 / KXO85)</name>
    <dbReference type="NCBI Taxonomy" id="291331"/>
    <lineage>
        <taxon>Bacteria</taxon>
        <taxon>Pseudomonadati</taxon>
        <taxon>Pseudomonadota</taxon>
        <taxon>Gammaproteobacteria</taxon>
        <taxon>Lysobacterales</taxon>
        <taxon>Lysobacteraceae</taxon>
        <taxon>Xanthomonas</taxon>
    </lineage>
</organism>
<dbReference type="Proteomes" id="UP000006735">
    <property type="component" value="Chromosome"/>
</dbReference>
<feature type="compositionally biased region" description="Basic residues" evidence="1">
    <location>
        <begin position="456"/>
        <end position="465"/>
    </location>
</feature>
<dbReference type="HOGENOM" id="CLU_500509_0_0_6"/>
<evidence type="ECO:0000313" key="2">
    <source>
        <dbReference type="EMBL" id="AAW77739.1"/>
    </source>
</evidence>